<organism evidence="7 8">
    <name type="scientific">Priestia endophytica DSM 13796</name>
    <dbReference type="NCBI Taxonomy" id="1121089"/>
    <lineage>
        <taxon>Bacteria</taxon>
        <taxon>Bacillati</taxon>
        <taxon>Bacillota</taxon>
        <taxon>Bacilli</taxon>
        <taxon>Bacillales</taxon>
        <taxon>Bacillaceae</taxon>
        <taxon>Priestia</taxon>
    </lineage>
</organism>
<dbReference type="InterPro" id="IPR016446">
    <property type="entry name" value="Flavin_OxRdtase_Frp"/>
</dbReference>
<evidence type="ECO:0000256" key="5">
    <source>
        <dbReference type="PIRNR" id="PIRNR005426"/>
    </source>
</evidence>
<evidence type="ECO:0000256" key="3">
    <source>
        <dbReference type="ARBA" id="ARBA00022643"/>
    </source>
</evidence>
<dbReference type="EMBL" id="FOXX01000028">
    <property type="protein sequence ID" value="SFQ88712.1"/>
    <property type="molecule type" value="Genomic_DNA"/>
</dbReference>
<evidence type="ECO:0000256" key="1">
    <source>
        <dbReference type="ARBA" id="ARBA00008366"/>
    </source>
</evidence>
<evidence type="ECO:0000256" key="4">
    <source>
        <dbReference type="ARBA" id="ARBA00023002"/>
    </source>
</evidence>
<dbReference type="Gene3D" id="3.40.109.10">
    <property type="entry name" value="NADH Oxidase"/>
    <property type="match status" value="1"/>
</dbReference>
<comment type="similarity">
    <text evidence="1 5">Belongs to the flavin oxidoreductase frp family.</text>
</comment>
<dbReference type="Proteomes" id="UP000182762">
    <property type="component" value="Unassembled WGS sequence"/>
</dbReference>
<evidence type="ECO:0000313" key="8">
    <source>
        <dbReference type="Proteomes" id="UP000182762"/>
    </source>
</evidence>
<dbReference type="InterPro" id="IPR029479">
    <property type="entry name" value="Nitroreductase"/>
</dbReference>
<keyword evidence="2 5" id="KW-0285">Flavoprotein</keyword>
<dbReference type="PANTHER" id="PTHR43425">
    <property type="entry name" value="OXYGEN-INSENSITIVE NADPH NITROREDUCTASE"/>
    <property type="match status" value="1"/>
</dbReference>
<name>A0A1I6C699_9BACI</name>
<reference evidence="7 8" key="1">
    <citation type="submission" date="2016-10" db="EMBL/GenBank/DDBJ databases">
        <authorList>
            <person name="Varghese N."/>
            <person name="Submissions S."/>
        </authorList>
    </citation>
    <scope>NUCLEOTIDE SEQUENCE [LARGE SCALE GENOMIC DNA]</scope>
    <source>
        <strain evidence="7 8">DSM 13796</strain>
    </source>
</reference>
<evidence type="ECO:0000313" key="7">
    <source>
        <dbReference type="EMBL" id="SFQ88712.1"/>
    </source>
</evidence>
<dbReference type="NCBIfam" id="NF008033">
    <property type="entry name" value="PRK10765.1"/>
    <property type="match status" value="1"/>
</dbReference>
<keyword evidence="5" id="KW-0521">NADP</keyword>
<dbReference type="RefSeq" id="WP_061804019.1">
    <property type="nucleotide sequence ID" value="NZ_FOXX01000028.1"/>
</dbReference>
<keyword evidence="8" id="KW-1185">Reference proteome</keyword>
<keyword evidence="3 5" id="KW-0288">FMN</keyword>
<gene>
    <name evidence="7" type="ORF">SAMN02745910_05103</name>
</gene>
<dbReference type="PIRSF" id="PIRSF005426">
    <property type="entry name" value="Frp"/>
    <property type="match status" value="1"/>
</dbReference>
<dbReference type="GeneID" id="93713611"/>
<comment type="caution">
    <text evidence="7">The sequence shown here is derived from an EMBL/GenBank/DDBJ whole genome shotgun (WGS) entry which is preliminary data.</text>
</comment>
<proteinExistence type="inferred from homology"/>
<feature type="domain" description="Nitroreductase" evidence="6">
    <location>
        <begin position="8"/>
        <end position="165"/>
    </location>
</feature>
<dbReference type="CDD" id="cd02146">
    <property type="entry name" value="NfsA-like"/>
    <property type="match status" value="1"/>
</dbReference>
<dbReference type="Pfam" id="PF00881">
    <property type="entry name" value="Nitroreductase"/>
    <property type="match status" value="1"/>
</dbReference>
<dbReference type="InterPro" id="IPR000415">
    <property type="entry name" value="Nitroreductase-like"/>
</dbReference>
<accession>A0A1I6C699</accession>
<protein>
    <submittedName>
        <fullName evidence="7">FMN reductase (NADPH)</fullName>
    </submittedName>
</protein>
<evidence type="ECO:0000259" key="6">
    <source>
        <dbReference type="Pfam" id="PF00881"/>
    </source>
</evidence>
<sequence length="249" mass="28297">MNKTIETILNHRSIRKYKNTPLSDDQIDTLVQSAQSASTSSFIQAYSIIGVKDPAKKKKLAELAGNQPYVEENGHLFVFCADLHRHEILGTMEEVKLEDSLESTETFMVSLIDVALAAQNLVIAAESMGLGTCYIGGIRNNLEGVEEVLDIPKRVIPLFGLTVGYPAHESSQKPRLPKAHIYHEERYEQDEEKYLKELEAYNEVTSSYYKERTGGKREDTWTAQMANMLHTPKRTYMKEYIEKKGFSNK</sequence>
<keyword evidence="4 5" id="KW-0560">Oxidoreductase</keyword>
<evidence type="ECO:0000256" key="2">
    <source>
        <dbReference type="ARBA" id="ARBA00022630"/>
    </source>
</evidence>
<dbReference type="SUPFAM" id="SSF55469">
    <property type="entry name" value="FMN-dependent nitroreductase-like"/>
    <property type="match status" value="1"/>
</dbReference>
<dbReference type="PANTHER" id="PTHR43425:SF3">
    <property type="entry name" value="NADPH-DEPENDENT OXIDOREDUCTASE"/>
    <property type="match status" value="1"/>
</dbReference>